<comment type="caution">
    <text evidence="5">The sequence shown here is derived from an EMBL/GenBank/DDBJ whole genome shotgun (WGS) entry which is preliminary data.</text>
</comment>
<dbReference type="EMBL" id="QMPZ01000033">
    <property type="protein sequence ID" value="RLE09711.1"/>
    <property type="molecule type" value="Genomic_DNA"/>
</dbReference>
<evidence type="ECO:0000256" key="2">
    <source>
        <dbReference type="ARBA" id="ARBA00022917"/>
    </source>
</evidence>
<evidence type="ECO:0000313" key="5">
    <source>
        <dbReference type="EMBL" id="RLE09711.1"/>
    </source>
</evidence>
<dbReference type="InterPro" id="IPR023584">
    <property type="entry name" value="Ribosome_recyc_fac_dom"/>
</dbReference>
<organism evidence="5 6">
    <name type="scientific">Aerophobetes bacterium</name>
    <dbReference type="NCBI Taxonomy" id="2030807"/>
    <lineage>
        <taxon>Bacteria</taxon>
        <taxon>Candidatus Aerophobota</taxon>
    </lineage>
</organism>
<evidence type="ECO:0000313" key="6">
    <source>
        <dbReference type="Proteomes" id="UP000279422"/>
    </source>
</evidence>
<gene>
    <name evidence="5" type="ORF">DRJ00_03545</name>
</gene>
<name>A0A497E681_UNCAE</name>
<dbReference type="InterPro" id="IPR036191">
    <property type="entry name" value="RRF_sf"/>
</dbReference>
<proteinExistence type="inferred from homology"/>
<dbReference type="GO" id="GO:0006412">
    <property type="term" value="P:translation"/>
    <property type="evidence" value="ECO:0007669"/>
    <property type="project" value="UniProtKB-KW"/>
</dbReference>
<dbReference type="CDD" id="cd00520">
    <property type="entry name" value="RRF"/>
    <property type="match status" value="1"/>
</dbReference>
<protein>
    <submittedName>
        <fullName evidence="5">Ribosome recycling factor</fullName>
    </submittedName>
</protein>
<comment type="similarity">
    <text evidence="1">Belongs to the RRF family.</text>
</comment>
<dbReference type="GO" id="GO:0043023">
    <property type="term" value="F:ribosomal large subunit binding"/>
    <property type="evidence" value="ECO:0007669"/>
    <property type="project" value="TreeGrafter"/>
</dbReference>
<dbReference type="NCBIfam" id="TIGR00496">
    <property type="entry name" value="frr"/>
    <property type="match status" value="1"/>
</dbReference>
<keyword evidence="2" id="KW-0648">Protein biosynthesis</keyword>
<evidence type="ECO:0000256" key="3">
    <source>
        <dbReference type="SAM" id="Coils"/>
    </source>
</evidence>
<dbReference type="SUPFAM" id="SSF55194">
    <property type="entry name" value="Ribosome recycling factor, RRF"/>
    <property type="match status" value="1"/>
</dbReference>
<reference evidence="5 6" key="1">
    <citation type="submission" date="2018-06" db="EMBL/GenBank/DDBJ databases">
        <title>Extensive metabolic versatility and redundancy in microbially diverse, dynamic hydrothermal sediments.</title>
        <authorList>
            <person name="Dombrowski N."/>
            <person name="Teske A."/>
            <person name="Baker B.J."/>
        </authorList>
    </citation>
    <scope>NUCLEOTIDE SEQUENCE [LARGE SCALE GENOMIC DNA]</scope>
    <source>
        <strain evidence="5">B47_G16</strain>
    </source>
</reference>
<dbReference type="InterPro" id="IPR002661">
    <property type="entry name" value="Ribosome_recyc_fac"/>
</dbReference>
<dbReference type="PANTHER" id="PTHR20982">
    <property type="entry name" value="RIBOSOME RECYCLING FACTOR"/>
    <property type="match status" value="1"/>
</dbReference>
<dbReference type="Proteomes" id="UP000279422">
    <property type="component" value="Unassembled WGS sequence"/>
</dbReference>
<accession>A0A497E681</accession>
<feature type="non-terminal residue" evidence="5">
    <location>
        <position position="152"/>
    </location>
</feature>
<sequence>MKVKQIYEESKKKMEQAKEALVKRYTTMRGGRARADLVSEIKVECYGSRMPLKQLSNISVPEPRLIVIEPWDKSLIKDIEKAILNSSLGINPTNDGNVIRLVIPTLTEERREELAKVVRQWAEEARISVRNIRREAREKIEKLEKEKEISED</sequence>
<dbReference type="FunFam" id="3.30.1360.40:FF:000001">
    <property type="entry name" value="Ribosome-recycling factor"/>
    <property type="match status" value="1"/>
</dbReference>
<keyword evidence="3" id="KW-0175">Coiled coil</keyword>
<dbReference type="Gene3D" id="3.30.1360.40">
    <property type="match status" value="1"/>
</dbReference>
<evidence type="ECO:0000259" key="4">
    <source>
        <dbReference type="Pfam" id="PF01765"/>
    </source>
</evidence>
<feature type="coiled-coil region" evidence="3">
    <location>
        <begin position="122"/>
        <end position="149"/>
    </location>
</feature>
<dbReference type="AlphaFoldDB" id="A0A497E681"/>
<feature type="domain" description="Ribosome recycling factor" evidence="4">
    <location>
        <begin position="23"/>
        <end position="152"/>
    </location>
</feature>
<dbReference type="Gene3D" id="1.10.132.20">
    <property type="entry name" value="Ribosome-recycling factor"/>
    <property type="match status" value="1"/>
</dbReference>
<dbReference type="Pfam" id="PF01765">
    <property type="entry name" value="RRF"/>
    <property type="match status" value="1"/>
</dbReference>
<dbReference type="PANTHER" id="PTHR20982:SF3">
    <property type="entry name" value="MITOCHONDRIAL RIBOSOME RECYCLING FACTOR PSEUDO 1"/>
    <property type="match status" value="1"/>
</dbReference>
<evidence type="ECO:0000256" key="1">
    <source>
        <dbReference type="ARBA" id="ARBA00005912"/>
    </source>
</evidence>